<evidence type="ECO:0000256" key="1">
    <source>
        <dbReference type="SAM" id="MobiDB-lite"/>
    </source>
</evidence>
<feature type="region of interest" description="Disordered" evidence="1">
    <location>
        <begin position="154"/>
        <end position="500"/>
    </location>
</feature>
<feature type="compositionally biased region" description="Low complexity" evidence="1">
    <location>
        <begin position="419"/>
        <end position="434"/>
    </location>
</feature>
<comment type="caution">
    <text evidence="2">The sequence shown here is derived from an EMBL/GenBank/DDBJ whole genome shotgun (WGS) entry which is preliminary data.</text>
</comment>
<evidence type="ECO:0000313" key="3">
    <source>
        <dbReference type="Proteomes" id="UP000799429"/>
    </source>
</evidence>
<gene>
    <name evidence="2" type="ORF">M501DRAFT_1059585</name>
</gene>
<feature type="compositionally biased region" description="Basic and acidic residues" evidence="1">
    <location>
        <begin position="396"/>
        <end position="406"/>
    </location>
</feature>
<feature type="compositionally biased region" description="Basic and acidic residues" evidence="1">
    <location>
        <begin position="587"/>
        <end position="596"/>
    </location>
</feature>
<feature type="compositionally biased region" description="Polar residues" evidence="1">
    <location>
        <begin position="345"/>
        <end position="362"/>
    </location>
</feature>
<feature type="compositionally biased region" description="Low complexity" evidence="1">
    <location>
        <begin position="235"/>
        <end position="245"/>
    </location>
</feature>
<accession>A0A9P4VPU7</accession>
<sequence length="950" mass="104534">MTTISLAVDGYTSKSSALITSRYHNRPQPNFDFETSLHITNLAPVLSMSIPKAPLNEPKPRAMSSSTAYTSADDAEELRLLDATYERIRANIPDTPYILTVPSFEPRYHHFSRQEQEQWCHNTPFRPEEERLQYMSFLFREHNRSCFVVRTEVDEERDRRKQFGSGSAAVTPSQTPVAKKKITLSDYKNKQAGGQASNLARKQPTSQNEEKKDTPLATNGIQARQAPPVHPSENAPPANNAITPPSKKPSSVQRAPPVDTAPPVDNVKISNDARPAENTSSSDNTPPAEKSPPTAKALPLEKAPPTNKANPSKDAPQLKKRLQKDTIEVEKRREDAPPPTKKVRTSQPALDTSAPSNQSESTPHGLPPILSPNILPNPHGLPPMLSPNLPASVEAELERLEKEHKRTNSNGSSPSIGKALASARTSLSSTASVSKNESASQKLLHPDDSLKAPTHPARNGTPSPSVKNTEVVRQAPPELKSAPVNGVIVKPSPEKPEPKPSLIVKFKYGKKRVVEIRRILMLPSDSERKKKQADADLVRKKEKKKFDVNERKETAKPVDSIRKLESAKRPQTTPVPSAATAKGDGAISEKRHRLEEASNQPPSKRQKVPVDIDVNKRAHTPVPPATPSPALSSKSSAQKNNKFLTPRKDLRAAAVTMKRTDSQDSNYATPERAGTPMTNGNGPPSASKSNNPTSAPPTTSSRAQAIQQWISVSKHYNDLGRKLKRQQNELQKKGDATDSERKQGVVMSVECILAFVLAFYLGDYNLHIQSRPLKIETTWLTLIPMWRFFRNITANHPHLEGIRLLLGVVITDRIAGVLTSQLSHATSTTDSSPAENPTANASRSAVASDLSRDAAEQYRNLQHYRVEANIKLPITELLEQYPLTWAAQAKPKDVESGWETLEPAVGKLDGPFSLPVGVGTTPIQAVRFGVRFLEEWIKNEGVDYQLQLKL</sequence>
<reference evidence="2" key="1">
    <citation type="journal article" date="2020" name="Stud. Mycol.">
        <title>101 Dothideomycetes genomes: a test case for predicting lifestyles and emergence of pathogens.</title>
        <authorList>
            <person name="Haridas S."/>
            <person name="Albert R."/>
            <person name="Binder M."/>
            <person name="Bloem J."/>
            <person name="Labutti K."/>
            <person name="Salamov A."/>
            <person name="Andreopoulos B."/>
            <person name="Baker S."/>
            <person name="Barry K."/>
            <person name="Bills G."/>
            <person name="Bluhm B."/>
            <person name="Cannon C."/>
            <person name="Castanera R."/>
            <person name="Culley D."/>
            <person name="Daum C."/>
            <person name="Ezra D."/>
            <person name="Gonzalez J."/>
            <person name="Henrissat B."/>
            <person name="Kuo A."/>
            <person name="Liang C."/>
            <person name="Lipzen A."/>
            <person name="Lutzoni F."/>
            <person name="Magnuson J."/>
            <person name="Mondo S."/>
            <person name="Nolan M."/>
            <person name="Ohm R."/>
            <person name="Pangilinan J."/>
            <person name="Park H.-J."/>
            <person name="Ramirez L."/>
            <person name="Alfaro M."/>
            <person name="Sun H."/>
            <person name="Tritt A."/>
            <person name="Yoshinaga Y."/>
            <person name="Zwiers L.-H."/>
            <person name="Turgeon B."/>
            <person name="Goodwin S."/>
            <person name="Spatafora J."/>
            <person name="Crous P."/>
            <person name="Grigoriev I."/>
        </authorList>
    </citation>
    <scope>NUCLEOTIDE SEQUENCE</scope>
    <source>
        <strain evidence="2">CBS 101060</strain>
    </source>
</reference>
<dbReference type="Proteomes" id="UP000799429">
    <property type="component" value="Unassembled WGS sequence"/>
</dbReference>
<feature type="compositionally biased region" description="Basic and acidic residues" evidence="1">
    <location>
        <begin position="525"/>
        <end position="568"/>
    </location>
</feature>
<feature type="compositionally biased region" description="Polar residues" evidence="1">
    <location>
        <begin position="192"/>
        <end position="207"/>
    </location>
</feature>
<evidence type="ECO:0000313" key="2">
    <source>
        <dbReference type="EMBL" id="KAF2837117.1"/>
    </source>
</evidence>
<feature type="region of interest" description="Disordered" evidence="1">
    <location>
        <begin position="825"/>
        <end position="846"/>
    </location>
</feature>
<feature type="compositionally biased region" description="Polar residues" evidence="1">
    <location>
        <begin position="676"/>
        <end position="704"/>
    </location>
</feature>
<feature type="compositionally biased region" description="Basic and acidic residues" evidence="1">
    <location>
        <begin position="323"/>
        <end position="336"/>
    </location>
</feature>
<keyword evidence="3" id="KW-1185">Reference proteome</keyword>
<dbReference type="EMBL" id="MU006101">
    <property type="protein sequence ID" value="KAF2837117.1"/>
    <property type="molecule type" value="Genomic_DNA"/>
</dbReference>
<dbReference type="OrthoDB" id="284473at2759"/>
<proteinExistence type="predicted"/>
<protein>
    <submittedName>
        <fullName evidence="2">Uncharacterized protein</fullName>
    </submittedName>
</protein>
<feature type="compositionally biased region" description="Polar residues" evidence="1">
    <location>
        <begin position="629"/>
        <end position="643"/>
    </location>
</feature>
<feature type="region of interest" description="Disordered" evidence="1">
    <location>
        <begin position="522"/>
        <end position="704"/>
    </location>
</feature>
<dbReference type="AlphaFoldDB" id="A0A9P4VPU7"/>
<organism evidence="2 3">
    <name type="scientific">Patellaria atrata CBS 101060</name>
    <dbReference type="NCBI Taxonomy" id="1346257"/>
    <lineage>
        <taxon>Eukaryota</taxon>
        <taxon>Fungi</taxon>
        <taxon>Dikarya</taxon>
        <taxon>Ascomycota</taxon>
        <taxon>Pezizomycotina</taxon>
        <taxon>Dothideomycetes</taxon>
        <taxon>Dothideomycetes incertae sedis</taxon>
        <taxon>Patellariales</taxon>
        <taxon>Patellariaceae</taxon>
        <taxon>Patellaria</taxon>
    </lineage>
</organism>
<feature type="compositionally biased region" description="Polar residues" evidence="1">
    <location>
        <begin position="164"/>
        <end position="176"/>
    </location>
</feature>
<name>A0A9P4VPU7_9PEZI</name>
<feature type="compositionally biased region" description="Polar residues" evidence="1">
    <location>
        <begin position="825"/>
        <end position="845"/>
    </location>
</feature>